<keyword evidence="3" id="KW-0964">Secreted</keyword>
<evidence type="ECO:0000256" key="2">
    <source>
        <dbReference type="ARBA" id="ARBA00022512"/>
    </source>
</evidence>
<dbReference type="Proteomes" id="UP000318416">
    <property type="component" value="Unassembled WGS sequence"/>
</dbReference>
<feature type="domain" description="Chaplin" evidence="9">
    <location>
        <begin position="111"/>
        <end position="151"/>
    </location>
</feature>
<keyword evidence="2" id="KW-0134">Cell wall</keyword>
<evidence type="ECO:0000256" key="8">
    <source>
        <dbReference type="SAM" id="SignalP"/>
    </source>
</evidence>
<feature type="region of interest" description="Disordered" evidence="7">
    <location>
        <begin position="150"/>
        <end position="233"/>
    </location>
</feature>
<feature type="domain" description="Chaplin" evidence="9">
    <location>
        <begin position="39"/>
        <end position="79"/>
    </location>
</feature>
<feature type="compositionally biased region" description="Low complexity" evidence="7">
    <location>
        <begin position="195"/>
        <end position="206"/>
    </location>
</feature>
<dbReference type="NCBIfam" id="TIGR01167">
    <property type="entry name" value="LPXTG_anchor"/>
    <property type="match status" value="1"/>
</dbReference>
<dbReference type="RefSeq" id="WP_145795359.1">
    <property type="nucleotide sequence ID" value="NZ_BAAABR010000047.1"/>
</dbReference>
<organism evidence="10 11">
    <name type="scientific">Kitasatospora atroaurantiaca</name>
    <dbReference type="NCBI Taxonomy" id="285545"/>
    <lineage>
        <taxon>Bacteria</taxon>
        <taxon>Bacillati</taxon>
        <taxon>Actinomycetota</taxon>
        <taxon>Actinomycetes</taxon>
        <taxon>Kitasatosporales</taxon>
        <taxon>Streptomycetaceae</taxon>
        <taxon>Kitasatospora</taxon>
    </lineage>
</organism>
<keyword evidence="4 8" id="KW-0732">Signal</keyword>
<evidence type="ECO:0000256" key="7">
    <source>
        <dbReference type="SAM" id="MobiDB-lite"/>
    </source>
</evidence>
<dbReference type="InterPro" id="IPR005528">
    <property type="entry name" value="ChpA-H"/>
</dbReference>
<feature type="signal peptide" evidence="8">
    <location>
        <begin position="1"/>
        <end position="28"/>
    </location>
</feature>
<name>A0A561EYV8_9ACTN</name>
<evidence type="ECO:0000313" key="10">
    <source>
        <dbReference type="EMBL" id="TWE20791.1"/>
    </source>
</evidence>
<feature type="region of interest" description="Disordered" evidence="7">
    <location>
        <begin position="79"/>
        <end position="121"/>
    </location>
</feature>
<dbReference type="OrthoDB" id="3544424at2"/>
<evidence type="ECO:0000256" key="1">
    <source>
        <dbReference type="ARBA" id="ARBA00004191"/>
    </source>
</evidence>
<proteinExistence type="predicted"/>
<feature type="compositionally biased region" description="Polar residues" evidence="7">
    <location>
        <begin position="209"/>
        <end position="233"/>
    </location>
</feature>
<comment type="subcellular location">
    <subcellularLocation>
        <location evidence="1">Secreted</location>
        <location evidence="1">Cell wall</location>
    </subcellularLocation>
</comment>
<reference evidence="10 11" key="1">
    <citation type="submission" date="2019-06" db="EMBL/GenBank/DDBJ databases">
        <title>Sequencing the genomes of 1000 actinobacteria strains.</title>
        <authorList>
            <person name="Klenk H.-P."/>
        </authorList>
    </citation>
    <scope>NUCLEOTIDE SEQUENCE [LARGE SCALE GENOMIC DNA]</scope>
    <source>
        <strain evidence="10 11">DSM 41649</strain>
    </source>
</reference>
<accession>A0A561EYV8</accession>
<dbReference type="EMBL" id="VIVR01000001">
    <property type="protein sequence ID" value="TWE20791.1"/>
    <property type="molecule type" value="Genomic_DNA"/>
</dbReference>
<dbReference type="PROSITE" id="PS51884">
    <property type="entry name" value="CHAPLIN"/>
    <property type="match status" value="2"/>
</dbReference>
<evidence type="ECO:0000313" key="11">
    <source>
        <dbReference type="Proteomes" id="UP000318416"/>
    </source>
</evidence>
<evidence type="ECO:0000256" key="4">
    <source>
        <dbReference type="ARBA" id="ARBA00022729"/>
    </source>
</evidence>
<keyword evidence="5" id="KW-0130">Cell adhesion</keyword>
<feature type="chain" id="PRO_5022238376" evidence="8">
    <location>
        <begin position="29"/>
        <end position="267"/>
    </location>
</feature>
<feature type="compositionally biased region" description="Pro residues" evidence="7">
    <location>
        <begin position="178"/>
        <end position="194"/>
    </location>
</feature>
<sequence length="267" mass="25370">MRQVAKRGILTAVATGSVLASTAGYAYASAEAQGGAANSPGVGSGNAVQAPVDVPVNACGNTVSVVGLLNPAMGNHCGNTESGDAGHGGSGSGGSGSAGSGSSAEGGTHGSPGVASGNNVQAPVSVPVDACGNSVNVVGLGNPAFGNDCGNHGSSTATPPSSPPGHEEDCPPGGTEHTPPPRSTPPTSTPPGNTPPSTGGTNQTPPAGTGTTRVSIPEQPTQSTTTSAAREQLASTGANGLELIAPAGIALLLAGGVLYRRSRVGAR</sequence>
<comment type="caution">
    <text evidence="10">The sequence shown here is derived from an EMBL/GenBank/DDBJ whole genome shotgun (WGS) entry which is preliminary data.</text>
</comment>
<feature type="compositionally biased region" description="Gly residues" evidence="7">
    <location>
        <begin position="85"/>
        <end position="99"/>
    </location>
</feature>
<dbReference type="AlphaFoldDB" id="A0A561EYV8"/>
<protein>
    <submittedName>
        <fullName evidence="10">LPXTG-motif cell wall-anchored protein</fullName>
    </submittedName>
</protein>
<evidence type="ECO:0000256" key="5">
    <source>
        <dbReference type="ARBA" id="ARBA00022889"/>
    </source>
</evidence>
<dbReference type="Pfam" id="PF03777">
    <property type="entry name" value="ChpA-C"/>
    <property type="match status" value="2"/>
</dbReference>
<gene>
    <name evidence="10" type="ORF">FB465_5950</name>
</gene>
<keyword evidence="6" id="KW-0034">Amyloid</keyword>
<evidence type="ECO:0000259" key="9">
    <source>
        <dbReference type="PROSITE" id="PS51884"/>
    </source>
</evidence>
<evidence type="ECO:0000256" key="6">
    <source>
        <dbReference type="ARBA" id="ARBA00023087"/>
    </source>
</evidence>
<dbReference type="GO" id="GO:0007155">
    <property type="term" value="P:cell adhesion"/>
    <property type="evidence" value="ECO:0007669"/>
    <property type="project" value="UniProtKB-KW"/>
</dbReference>
<keyword evidence="11" id="KW-1185">Reference proteome</keyword>
<evidence type="ECO:0000256" key="3">
    <source>
        <dbReference type="ARBA" id="ARBA00022525"/>
    </source>
</evidence>